<dbReference type="InterPro" id="IPR040976">
    <property type="entry name" value="Pkinase_fungal"/>
</dbReference>
<protein>
    <recommendedName>
        <fullName evidence="2">Fungal-type protein kinase domain-containing protein</fullName>
    </recommendedName>
</protein>
<reference evidence="3" key="1">
    <citation type="submission" date="2021-01" db="EMBL/GenBank/DDBJ databases">
        <authorList>
            <person name="Kaushik A."/>
        </authorList>
    </citation>
    <scope>NUCLEOTIDE SEQUENCE</scope>
    <source>
        <strain evidence="3">AG3-T5</strain>
    </source>
</reference>
<feature type="compositionally biased region" description="Low complexity" evidence="1">
    <location>
        <begin position="38"/>
        <end position="51"/>
    </location>
</feature>
<feature type="domain" description="Fungal-type protein kinase" evidence="2">
    <location>
        <begin position="216"/>
        <end position="587"/>
    </location>
</feature>
<evidence type="ECO:0000256" key="1">
    <source>
        <dbReference type="SAM" id="MobiDB-lite"/>
    </source>
</evidence>
<dbReference type="EMBL" id="CAJMWW010000609">
    <property type="protein sequence ID" value="CAE6474628.1"/>
    <property type="molecule type" value="Genomic_DNA"/>
</dbReference>
<feature type="compositionally biased region" description="Low complexity" evidence="1">
    <location>
        <begin position="643"/>
        <end position="659"/>
    </location>
</feature>
<accession>A0A8H3GV58</accession>
<evidence type="ECO:0000259" key="2">
    <source>
        <dbReference type="Pfam" id="PF17667"/>
    </source>
</evidence>
<dbReference type="Proteomes" id="UP000663841">
    <property type="component" value="Unassembled WGS sequence"/>
</dbReference>
<sequence length="867" mass="97268">MADVPTSPQRSRHPLPFKPPSTPARRHGQASTNTPFRASSALSISASTAKSNPSYVDTSRQSTSATPAPATQIQMDRFIESELHNAIFHDPKFIDRFLSGDTTKLDQVHEKCRSLDTHYSRNGQWKLPSTIKTEKSLYTPVLDILNTIKTAVDTVNLPTHTSPTSRDRGPAIPDSSDPLTSDDDPSGDFIPDQPQFINTSTYTIRSDRSETELIKPDFVLFEDVDDKHKHWEHVRMPIEIKKLTGYHKAAMKQLSRYARAVFAHQLHRRHLYAMMVCSTEATFVRFDRAGILYSRRVNLRTDSKAFTYAFASLLMLDRIDQGYDPAFTCEINQDGRLDYYVDLPASAFTAKKPSTESAASEETETHRFVVVDRLCHRRSICGRATIVLRIRRVEDSGDGEEYILKIMWRDPERGAEGDVLRKVKGRFGLAQYVWHGDAFGKCRCSLKANGKWECTKCVAETAKIGEMEVCDQLTDIAIEVPPEDGKDPELKLVDTSVCHPISQKRPYRICVFLVMSSKGVPLDKAESPRQFMQAVLDAILGYWGLFNIGILHRDISEGNVLMLSPGQHLDRDDILDDTNITDEVLIESEKKLREVLDQLGGREPTGMLSDLDLYSIHSLVSPDIPPIDSPKCSVSSSGGEVLATPSTPVRPSSPSSRASGFVRSREEEEDTTEDERGPKKRKTLTCPDGVPATTRVGPARSHVSSRDQEGNRLIDFRTGTPAFMSIRVVKVSVGERYHHSFLDDIESFFWLILWSAAAHLDPAAERPTAAAQSMLNLLNQEDPYGMVSQKKCQLGDCLRSGIDMRRSLQQFRNSWASHPLFSDVILKFGTLAHDYYNAFLEEKHLSPLDVFPAVVRVFQDALADHPV</sequence>
<feature type="region of interest" description="Disordered" evidence="1">
    <location>
        <begin position="625"/>
        <end position="708"/>
    </location>
</feature>
<dbReference type="Pfam" id="PF17667">
    <property type="entry name" value="Pkinase_fungal"/>
    <property type="match status" value="2"/>
</dbReference>
<dbReference type="SUPFAM" id="SSF56112">
    <property type="entry name" value="Protein kinase-like (PK-like)"/>
    <property type="match status" value="1"/>
</dbReference>
<gene>
    <name evidence="3" type="ORF">RDB_LOCUS186891</name>
</gene>
<proteinExistence type="predicted"/>
<feature type="region of interest" description="Disordered" evidence="1">
    <location>
        <begin position="156"/>
        <end position="192"/>
    </location>
</feature>
<evidence type="ECO:0000313" key="4">
    <source>
        <dbReference type="Proteomes" id="UP000663841"/>
    </source>
</evidence>
<dbReference type="InterPro" id="IPR011009">
    <property type="entry name" value="Kinase-like_dom_sf"/>
</dbReference>
<dbReference type="PANTHER" id="PTHR38248:SF2">
    <property type="entry name" value="FUNK1 11"/>
    <property type="match status" value="1"/>
</dbReference>
<evidence type="ECO:0000313" key="3">
    <source>
        <dbReference type="EMBL" id="CAE6474628.1"/>
    </source>
</evidence>
<dbReference type="PANTHER" id="PTHR38248">
    <property type="entry name" value="FUNK1 6"/>
    <property type="match status" value="1"/>
</dbReference>
<organism evidence="3 4">
    <name type="scientific">Rhizoctonia solani</name>
    <dbReference type="NCBI Taxonomy" id="456999"/>
    <lineage>
        <taxon>Eukaryota</taxon>
        <taxon>Fungi</taxon>
        <taxon>Dikarya</taxon>
        <taxon>Basidiomycota</taxon>
        <taxon>Agaricomycotina</taxon>
        <taxon>Agaricomycetes</taxon>
        <taxon>Cantharellales</taxon>
        <taxon>Ceratobasidiaceae</taxon>
        <taxon>Rhizoctonia</taxon>
    </lineage>
</organism>
<name>A0A8H3GV58_9AGAM</name>
<comment type="caution">
    <text evidence="3">The sequence shown here is derived from an EMBL/GenBank/DDBJ whole genome shotgun (WGS) entry which is preliminary data.</text>
</comment>
<feature type="region of interest" description="Disordered" evidence="1">
    <location>
        <begin position="1"/>
        <end position="70"/>
    </location>
</feature>
<dbReference type="AlphaFoldDB" id="A0A8H3GV58"/>
<feature type="domain" description="Fungal-type protein kinase" evidence="2">
    <location>
        <begin position="715"/>
        <end position="754"/>
    </location>
</feature>
<feature type="compositionally biased region" description="Polar residues" evidence="1">
    <location>
        <begin position="52"/>
        <end position="70"/>
    </location>
</feature>